<sequence length="72" mass="8443">MDKVQKYEVISKESFKTLKRRGLVEGRYPNIYVSFKVADIVGQKAAYVRNKGLDDDIVETCGKNRYARWRLK</sequence>
<name>A0AAE3DKL6_9FIRM</name>
<dbReference type="Proteomes" id="UP001198962">
    <property type="component" value="Unassembled WGS sequence"/>
</dbReference>
<gene>
    <name evidence="1" type="ORF">LKD32_04465</name>
</gene>
<protein>
    <submittedName>
        <fullName evidence="1">Uncharacterized protein</fullName>
    </submittedName>
</protein>
<evidence type="ECO:0000313" key="2">
    <source>
        <dbReference type="Proteomes" id="UP001198962"/>
    </source>
</evidence>
<keyword evidence="2" id="KW-1185">Reference proteome</keyword>
<organism evidence="1 2">
    <name type="scientific">Brotaphodocola catenula</name>
    <dbReference type="NCBI Taxonomy" id="2885361"/>
    <lineage>
        <taxon>Bacteria</taxon>
        <taxon>Bacillati</taxon>
        <taxon>Bacillota</taxon>
        <taxon>Clostridia</taxon>
        <taxon>Lachnospirales</taxon>
        <taxon>Lachnospiraceae</taxon>
        <taxon>Brotaphodocola</taxon>
    </lineage>
</organism>
<dbReference type="RefSeq" id="WP_308450866.1">
    <property type="nucleotide sequence ID" value="NZ_JAJEPU010000009.1"/>
</dbReference>
<accession>A0AAE3DKL6</accession>
<evidence type="ECO:0000313" key="1">
    <source>
        <dbReference type="EMBL" id="MCC2164146.1"/>
    </source>
</evidence>
<comment type="caution">
    <text evidence="1">The sequence shown here is derived from an EMBL/GenBank/DDBJ whole genome shotgun (WGS) entry which is preliminary data.</text>
</comment>
<reference evidence="1" key="1">
    <citation type="submission" date="2021-10" db="EMBL/GenBank/DDBJ databases">
        <title>Anaerobic single-cell dispensing facilitates the cultivation of human gut bacteria.</title>
        <authorList>
            <person name="Afrizal A."/>
        </authorList>
    </citation>
    <scope>NUCLEOTIDE SEQUENCE</scope>
    <source>
        <strain evidence="1">CLA-AA-H274</strain>
    </source>
</reference>
<dbReference type="AlphaFoldDB" id="A0AAE3DKL6"/>
<proteinExistence type="predicted"/>
<dbReference type="EMBL" id="JAJEPU010000009">
    <property type="protein sequence ID" value="MCC2164146.1"/>
    <property type="molecule type" value="Genomic_DNA"/>
</dbReference>